<evidence type="ECO:0000313" key="2">
    <source>
        <dbReference type="EMBL" id="GAV01219.1"/>
    </source>
</evidence>
<proteinExistence type="predicted"/>
<reference evidence="2 3" key="1">
    <citation type="journal article" date="2016" name="Nat. Commun.">
        <title>Extremotolerant tardigrade genome and improved radiotolerance of human cultured cells by tardigrade-unique protein.</title>
        <authorList>
            <person name="Hashimoto T."/>
            <person name="Horikawa D.D."/>
            <person name="Saito Y."/>
            <person name="Kuwahara H."/>
            <person name="Kozuka-Hata H."/>
            <person name="Shin-I T."/>
            <person name="Minakuchi Y."/>
            <person name="Ohishi K."/>
            <person name="Motoyama A."/>
            <person name="Aizu T."/>
            <person name="Enomoto A."/>
            <person name="Kondo K."/>
            <person name="Tanaka S."/>
            <person name="Hara Y."/>
            <person name="Koshikawa S."/>
            <person name="Sagara H."/>
            <person name="Miura T."/>
            <person name="Yokobori S."/>
            <person name="Miyagawa K."/>
            <person name="Suzuki Y."/>
            <person name="Kubo T."/>
            <person name="Oyama M."/>
            <person name="Kohara Y."/>
            <person name="Fujiyama A."/>
            <person name="Arakawa K."/>
            <person name="Katayama T."/>
            <person name="Toyoda A."/>
            <person name="Kunieda T."/>
        </authorList>
    </citation>
    <scope>NUCLEOTIDE SEQUENCE [LARGE SCALE GENOMIC DNA]</scope>
    <source>
        <strain evidence="2 3">YOKOZUNA-1</strain>
    </source>
</reference>
<organism evidence="2 3">
    <name type="scientific">Ramazzottius varieornatus</name>
    <name type="common">Water bear</name>
    <name type="synonym">Tardigrade</name>
    <dbReference type="NCBI Taxonomy" id="947166"/>
    <lineage>
        <taxon>Eukaryota</taxon>
        <taxon>Metazoa</taxon>
        <taxon>Ecdysozoa</taxon>
        <taxon>Tardigrada</taxon>
        <taxon>Eutardigrada</taxon>
        <taxon>Parachela</taxon>
        <taxon>Hypsibioidea</taxon>
        <taxon>Ramazzottiidae</taxon>
        <taxon>Ramazzottius</taxon>
    </lineage>
</organism>
<accession>A0A1D1VRP3</accession>
<evidence type="ECO:0000256" key="1">
    <source>
        <dbReference type="SAM" id="MobiDB-lite"/>
    </source>
</evidence>
<dbReference type="EMBL" id="BDGG01000007">
    <property type="protein sequence ID" value="GAV01219.1"/>
    <property type="molecule type" value="Genomic_DNA"/>
</dbReference>
<sequence length="235" mass="25759">MTLVAGRLLGTGAGLLKSGRGTRRLKLWYGRLSPESCVVELEGGDEGVRRDVPVIPHAFSSNRSRMNDAPSGCSLEGPEDQGRSLDVSEKSSSTLVVVEGLTLMGNDLLTSLSKHSAKESDAHLGMTHFLDTFSSNFARFDAPPDDVPNKTLAFLCFAQSLVLGVLHRETPLLQFQSLTTNNSGPLDIPEENLLLYGMLQRIGDKQSKQTLRKHQNIWSWRLVIAKQQAGVKCEQ</sequence>
<feature type="region of interest" description="Disordered" evidence="1">
    <location>
        <begin position="59"/>
        <end position="88"/>
    </location>
</feature>
<protein>
    <submittedName>
        <fullName evidence="2">Uncharacterized protein</fullName>
    </submittedName>
</protein>
<keyword evidence="3" id="KW-1185">Reference proteome</keyword>
<name>A0A1D1VRP3_RAMVA</name>
<dbReference type="Proteomes" id="UP000186922">
    <property type="component" value="Unassembled WGS sequence"/>
</dbReference>
<dbReference type="AlphaFoldDB" id="A0A1D1VRP3"/>
<gene>
    <name evidence="2" type="primary">RvY_11962-1</name>
    <name evidence="2" type="synonym">RvY_11962.1</name>
    <name evidence="2" type="ORF">RvY_11962</name>
</gene>
<evidence type="ECO:0000313" key="3">
    <source>
        <dbReference type="Proteomes" id="UP000186922"/>
    </source>
</evidence>
<comment type="caution">
    <text evidence="2">The sequence shown here is derived from an EMBL/GenBank/DDBJ whole genome shotgun (WGS) entry which is preliminary data.</text>
</comment>